<dbReference type="Proteomes" id="UP000824230">
    <property type="component" value="Unassembled WGS sequence"/>
</dbReference>
<evidence type="ECO:0000256" key="9">
    <source>
        <dbReference type="RuleBase" id="RU004016"/>
    </source>
</evidence>
<evidence type="ECO:0000259" key="11">
    <source>
        <dbReference type="Pfam" id="PF00768"/>
    </source>
</evidence>
<dbReference type="PRINTS" id="PR00725">
    <property type="entry name" value="DADACBPTASE1"/>
</dbReference>
<feature type="active site" evidence="7">
    <location>
        <position position="162"/>
    </location>
</feature>
<dbReference type="SUPFAM" id="SSF56601">
    <property type="entry name" value="beta-lactamase/transpeptidase-like"/>
    <property type="match status" value="1"/>
</dbReference>
<dbReference type="EMBL" id="DXFG01000143">
    <property type="protein sequence ID" value="HIX37637.1"/>
    <property type="molecule type" value="Genomic_DNA"/>
</dbReference>
<name>A0A9D1VLH3_9FIRM</name>
<reference evidence="12" key="2">
    <citation type="submission" date="2021-04" db="EMBL/GenBank/DDBJ databases">
        <authorList>
            <person name="Gilroy R."/>
        </authorList>
    </citation>
    <scope>NUCLEOTIDE SEQUENCE</scope>
    <source>
        <strain evidence="12">ChiHjej12B11-1927</strain>
    </source>
</reference>
<keyword evidence="5" id="KW-0573">Peptidoglycan synthesis</keyword>
<dbReference type="PANTHER" id="PTHR21581:SF6">
    <property type="entry name" value="TRAFFICKING PROTEIN PARTICLE COMPLEX SUBUNIT 12"/>
    <property type="match status" value="1"/>
</dbReference>
<keyword evidence="3 12" id="KW-0378">Hydrolase</keyword>
<feature type="domain" description="Peptidase S11 D-alanyl-D-alanine carboxypeptidase A N-terminal" evidence="11">
    <location>
        <begin position="73"/>
        <end position="304"/>
    </location>
</feature>
<evidence type="ECO:0000256" key="6">
    <source>
        <dbReference type="ARBA" id="ARBA00023316"/>
    </source>
</evidence>
<keyword evidence="10" id="KW-0812">Transmembrane</keyword>
<feature type="active site" description="Proton acceptor" evidence="7">
    <location>
        <position position="105"/>
    </location>
</feature>
<evidence type="ECO:0000256" key="5">
    <source>
        <dbReference type="ARBA" id="ARBA00022984"/>
    </source>
</evidence>
<dbReference type="GO" id="GO:0006508">
    <property type="term" value="P:proteolysis"/>
    <property type="evidence" value="ECO:0007669"/>
    <property type="project" value="InterPro"/>
</dbReference>
<dbReference type="InterPro" id="IPR001967">
    <property type="entry name" value="Peptidase_S11_N"/>
</dbReference>
<comment type="similarity">
    <text evidence="1 9">Belongs to the peptidase S11 family.</text>
</comment>
<evidence type="ECO:0000313" key="12">
    <source>
        <dbReference type="EMBL" id="HIX37637.1"/>
    </source>
</evidence>
<dbReference type="GO" id="GO:0009252">
    <property type="term" value="P:peptidoglycan biosynthetic process"/>
    <property type="evidence" value="ECO:0007669"/>
    <property type="project" value="UniProtKB-KW"/>
</dbReference>
<evidence type="ECO:0000256" key="1">
    <source>
        <dbReference type="ARBA" id="ARBA00007164"/>
    </source>
</evidence>
<evidence type="ECO:0000256" key="3">
    <source>
        <dbReference type="ARBA" id="ARBA00022801"/>
    </source>
</evidence>
<sequence length="344" mass="37726">MSKNMKRKRNRRRKKYPILEIGIFLVLVLLIVILFLTQQINKEKEEALAASETQTEENTEEEKEPEKVDLSGLYSTSAILIDMDTGEVLTQRNPGQIIYPASLTKMMTVMVALENISDTSASATLSEDIFPPLYEEGASMAGFEPGETATYQDLLYGAILPSGGECCVALAQNIAGSEAAFVEKMNEKAAALGLKHTHFTNTTGLQDINHYSSVEDMALILQEALKNQTFREIFTTKTYSVAPTNLHTQGFTFHNSMFETMEKAGIQDSYIQGGKTGFTSDAGLCLASLGEVNGKSYVLVTAHADGSHDTDPYHIMDAVSVYGQLAELTQPDTITSEDETESEE</sequence>
<keyword evidence="6" id="KW-0961">Cell wall biogenesis/degradation</keyword>
<organism evidence="12 13">
    <name type="scientific">Candidatus Blautia pullistercoris</name>
    <dbReference type="NCBI Taxonomy" id="2838499"/>
    <lineage>
        <taxon>Bacteria</taxon>
        <taxon>Bacillati</taxon>
        <taxon>Bacillota</taxon>
        <taxon>Clostridia</taxon>
        <taxon>Lachnospirales</taxon>
        <taxon>Lachnospiraceae</taxon>
        <taxon>Blautia</taxon>
    </lineage>
</organism>
<dbReference type="InterPro" id="IPR012338">
    <property type="entry name" value="Beta-lactam/transpept-like"/>
</dbReference>
<dbReference type="GO" id="GO:0008360">
    <property type="term" value="P:regulation of cell shape"/>
    <property type="evidence" value="ECO:0007669"/>
    <property type="project" value="UniProtKB-KW"/>
</dbReference>
<keyword evidence="4" id="KW-0133">Cell shape</keyword>
<feature type="active site" description="Acyl-ester intermediate" evidence="7">
    <location>
        <position position="102"/>
    </location>
</feature>
<evidence type="ECO:0000256" key="7">
    <source>
        <dbReference type="PIRSR" id="PIRSR618044-1"/>
    </source>
</evidence>
<proteinExistence type="inferred from homology"/>
<protein>
    <submittedName>
        <fullName evidence="12">Serine hydrolase</fullName>
    </submittedName>
</protein>
<dbReference type="GO" id="GO:0009002">
    <property type="term" value="F:serine-type D-Ala-D-Ala carboxypeptidase activity"/>
    <property type="evidence" value="ECO:0007669"/>
    <property type="project" value="InterPro"/>
</dbReference>
<reference evidence="12" key="1">
    <citation type="journal article" date="2021" name="PeerJ">
        <title>Extensive microbial diversity within the chicken gut microbiome revealed by metagenomics and culture.</title>
        <authorList>
            <person name="Gilroy R."/>
            <person name="Ravi A."/>
            <person name="Getino M."/>
            <person name="Pursley I."/>
            <person name="Horton D.L."/>
            <person name="Alikhan N.F."/>
            <person name="Baker D."/>
            <person name="Gharbi K."/>
            <person name="Hall N."/>
            <person name="Watson M."/>
            <person name="Adriaenssens E.M."/>
            <person name="Foster-Nyarko E."/>
            <person name="Jarju S."/>
            <person name="Secka A."/>
            <person name="Antonio M."/>
            <person name="Oren A."/>
            <person name="Chaudhuri R.R."/>
            <person name="La Ragione R."/>
            <person name="Hildebrand F."/>
            <person name="Pallen M.J."/>
        </authorList>
    </citation>
    <scope>NUCLEOTIDE SEQUENCE</scope>
    <source>
        <strain evidence="12">ChiHjej12B11-1927</strain>
    </source>
</reference>
<accession>A0A9D1VLH3</accession>
<keyword evidence="10" id="KW-0472">Membrane</keyword>
<feature type="transmembrane region" description="Helical" evidence="10">
    <location>
        <begin position="16"/>
        <end position="36"/>
    </location>
</feature>
<dbReference type="Pfam" id="PF00768">
    <property type="entry name" value="Peptidase_S11"/>
    <property type="match status" value="1"/>
</dbReference>
<evidence type="ECO:0000256" key="4">
    <source>
        <dbReference type="ARBA" id="ARBA00022960"/>
    </source>
</evidence>
<gene>
    <name evidence="12" type="ORF">H9738_07195</name>
</gene>
<comment type="caution">
    <text evidence="12">The sequence shown here is derived from an EMBL/GenBank/DDBJ whole genome shotgun (WGS) entry which is preliminary data.</text>
</comment>
<evidence type="ECO:0000256" key="8">
    <source>
        <dbReference type="PIRSR" id="PIRSR618044-2"/>
    </source>
</evidence>
<evidence type="ECO:0000256" key="2">
    <source>
        <dbReference type="ARBA" id="ARBA00022729"/>
    </source>
</evidence>
<keyword evidence="2" id="KW-0732">Signal</keyword>
<dbReference type="InterPro" id="IPR018044">
    <property type="entry name" value="Peptidase_S11"/>
</dbReference>
<dbReference type="GO" id="GO:0071555">
    <property type="term" value="P:cell wall organization"/>
    <property type="evidence" value="ECO:0007669"/>
    <property type="project" value="UniProtKB-KW"/>
</dbReference>
<evidence type="ECO:0000256" key="10">
    <source>
        <dbReference type="SAM" id="Phobius"/>
    </source>
</evidence>
<dbReference type="Gene3D" id="3.40.710.10">
    <property type="entry name" value="DD-peptidase/beta-lactamase superfamily"/>
    <property type="match status" value="1"/>
</dbReference>
<dbReference type="PANTHER" id="PTHR21581">
    <property type="entry name" value="D-ALANYL-D-ALANINE CARBOXYPEPTIDASE"/>
    <property type="match status" value="1"/>
</dbReference>
<dbReference type="AlphaFoldDB" id="A0A9D1VLH3"/>
<feature type="binding site" evidence="8">
    <location>
        <position position="275"/>
    </location>
    <ligand>
        <name>substrate</name>
    </ligand>
</feature>
<evidence type="ECO:0000313" key="13">
    <source>
        <dbReference type="Proteomes" id="UP000824230"/>
    </source>
</evidence>
<keyword evidence="10" id="KW-1133">Transmembrane helix</keyword>